<evidence type="ECO:0000256" key="2">
    <source>
        <dbReference type="ARBA" id="ARBA00022559"/>
    </source>
</evidence>
<keyword evidence="3 4" id="KW-0560">Oxidoreductase</keyword>
<keyword evidence="2 4" id="KW-0575">Peroxidase</keyword>
<dbReference type="PRINTS" id="PR01011">
    <property type="entry name" value="GLUTPROXDASE"/>
</dbReference>
<dbReference type="SUPFAM" id="SSF52833">
    <property type="entry name" value="Thioredoxin-like"/>
    <property type="match status" value="1"/>
</dbReference>
<evidence type="ECO:0000313" key="7">
    <source>
        <dbReference type="Proteomes" id="UP000246964"/>
    </source>
</evidence>
<evidence type="ECO:0000256" key="5">
    <source>
        <dbReference type="SAM" id="Phobius"/>
    </source>
</evidence>
<proteinExistence type="inferred from homology"/>
<reference evidence="6 7" key="1">
    <citation type="submission" date="2018-05" db="EMBL/GenBank/DDBJ databases">
        <title>Freshwater and sediment microbial communities from various areas in North America, analyzing microbe dynamics in response to fracking.</title>
        <authorList>
            <person name="Lamendella R."/>
        </authorList>
    </citation>
    <scope>NUCLEOTIDE SEQUENCE [LARGE SCALE GENOMIC DNA]</scope>
    <source>
        <strain evidence="6 7">125B1</strain>
    </source>
</reference>
<sequence>MAIRLKTAVKGVSLAIAGAVVGAVVLFALPGEPAKHIIPSAQASDQFSTGSDGCLAVFNHELRGLHSKNSHDLCELTKDKVVMVVNTASKCGYTGQFEGLEALYQRYKDEDFVILGFPSDSFMQEHNDEAETADVCFVNFGVTFPMMATTPVRGSDANPVFQALSAAAQQSPQWNFHKYIVAADGSQVSSFVSKVTPTDTSITDVIDIYLDTQK</sequence>
<dbReference type="PROSITE" id="PS00460">
    <property type="entry name" value="GLUTATHIONE_PEROXID_1"/>
    <property type="match status" value="1"/>
</dbReference>
<dbReference type="EMBL" id="QGTT01000005">
    <property type="protein sequence ID" value="PWW13666.1"/>
    <property type="molecule type" value="Genomic_DNA"/>
</dbReference>
<protein>
    <recommendedName>
        <fullName evidence="4">Glutathione peroxidase</fullName>
    </recommendedName>
</protein>
<dbReference type="Pfam" id="PF00255">
    <property type="entry name" value="GSHPx"/>
    <property type="match status" value="1"/>
</dbReference>
<keyword evidence="5" id="KW-0812">Transmembrane</keyword>
<dbReference type="AlphaFoldDB" id="A0A317Q9Y2"/>
<evidence type="ECO:0000256" key="4">
    <source>
        <dbReference type="RuleBase" id="RU000499"/>
    </source>
</evidence>
<dbReference type="InterPro" id="IPR029759">
    <property type="entry name" value="GPX_AS"/>
</dbReference>
<dbReference type="PANTHER" id="PTHR11592:SF44">
    <property type="entry name" value="GLUTATHIONE PEROXIDASE"/>
    <property type="match status" value="1"/>
</dbReference>
<evidence type="ECO:0000313" key="6">
    <source>
        <dbReference type="EMBL" id="PWW13666.1"/>
    </source>
</evidence>
<organism evidence="6 7">
    <name type="scientific">Pseudidiomarina maritima</name>
    <dbReference type="NCBI Taxonomy" id="519453"/>
    <lineage>
        <taxon>Bacteria</taxon>
        <taxon>Pseudomonadati</taxon>
        <taxon>Pseudomonadota</taxon>
        <taxon>Gammaproteobacteria</taxon>
        <taxon>Alteromonadales</taxon>
        <taxon>Idiomarinaceae</taxon>
        <taxon>Pseudidiomarina</taxon>
    </lineage>
</organism>
<accession>A0A317Q9Y2</accession>
<dbReference type="CDD" id="cd00340">
    <property type="entry name" value="GSH_Peroxidase"/>
    <property type="match status" value="1"/>
</dbReference>
<name>A0A317Q9Y2_9GAMM</name>
<dbReference type="InterPro" id="IPR000889">
    <property type="entry name" value="Glutathione_peroxidase"/>
</dbReference>
<comment type="caution">
    <text evidence="6">The sequence shown here is derived from an EMBL/GenBank/DDBJ whole genome shotgun (WGS) entry which is preliminary data.</text>
</comment>
<dbReference type="PANTHER" id="PTHR11592">
    <property type="entry name" value="GLUTATHIONE PEROXIDASE"/>
    <property type="match status" value="1"/>
</dbReference>
<dbReference type="Proteomes" id="UP000246964">
    <property type="component" value="Unassembled WGS sequence"/>
</dbReference>
<keyword evidence="5" id="KW-1133">Transmembrane helix</keyword>
<feature type="transmembrane region" description="Helical" evidence="5">
    <location>
        <begin position="12"/>
        <end position="29"/>
    </location>
</feature>
<evidence type="ECO:0000256" key="1">
    <source>
        <dbReference type="ARBA" id="ARBA00006926"/>
    </source>
</evidence>
<dbReference type="PROSITE" id="PS51355">
    <property type="entry name" value="GLUTATHIONE_PEROXID_3"/>
    <property type="match status" value="1"/>
</dbReference>
<dbReference type="GO" id="GO:0004601">
    <property type="term" value="F:peroxidase activity"/>
    <property type="evidence" value="ECO:0007669"/>
    <property type="project" value="UniProtKB-KW"/>
</dbReference>
<dbReference type="InterPro" id="IPR036249">
    <property type="entry name" value="Thioredoxin-like_sf"/>
</dbReference>
<keyword evidence="5" id="KW-0472">Membrane</keyword>
<gene>
    <name evidence="6" type="ORF">DET45_10511</name>
</gene>
<evidence type="ECO:0000256" key="3">
    <source>
        <dbReference type="ARBA" id="ARBA00023002"/>
    </source>
</evidence>
<dbReference type="Gene3D" id="3.40.30.10">
    <property type="entry name" value="Glutaredoxin"/>
    <property type="match status" value="1"/>
</dbReference>
<keyword evidence="7" id="KW-1185">Reference proteome</keyword>
<comment type="similarity">
    <text evidence="1 4">Belongs to the glutathione peroxidase family.</text>
</comment>
<dbReference type="RefSeq" id="WP_110075650.1">
    <property type="nucleotide sequence ID" value="NZ_QGTT01000005.1"/>
</dbReference>
<dbReference type="GO" id="GO:0034599">
    <property type="term" value="P:cellular response to oxidative stress"/>
    <property type="evidence" value="ECO:0007669"/>
    <property type="project" value="TreeGrafter"/>
</dbReference>
<dbReference type="OrthoDB" id="9785502at2"/>